<comment type="caution">
    <text evidence="2">The sequence shown here is derived from an EMBL/GenBank/DDBJ whole genome shotgun (WGS) entry which is preliminary data.</text>
</comment>
<reference evidence="2" key="2">
    <citation type="journal article" date="2023" name="IMA Fungus">
        <title>Comparative genomic study of the Penicillium genus elucidates a diverse pangenome and 15 lateral gene transfer events.</title>
        <authorList>
            <person name="Petersen C."/>
            <person name="Sorensen T."/>
            <person name="Nielsen M.R."/>
            <person name="Sondergaard T.E."/>
            <person name="Sorensen J.L."/>
            <person name="Fitzpatrick D.A."/>
            <person name="Frisvad J.C."/>
            <person name="Nielsen K.L."/>
        </authorList>
    </citation>
    <scope>NUCLEOTIDE SEQUENCE</scope>
    <source>
        <strain evidence="2">IBT 19713</strain>
    </source>
</reference>
<organism evidence="2 3">
    <name type="scientific">Penicillium chermesinum</name>
    <dbReference type="NCBI Taxonomy" id="63820"/>
    <lineage>
        <taxon>Eukaryota</taxon>
        <taxon>Fungi</taxon>
        <taxon>Dikarya</taxon>
        <taxon>Ascomycota</taxon>
        <taxon>Pezizomycotina</taxon>
        <taxon>Eurotiomycetes</taxon>
        <taxon>Eurotiomycetidae</taxon>
        <taxon>Eurotiales</taxon>
        <taxon>Aspergillaceae</taxon>
        <taxon>Penicillium</taxon>
    </lineage>
</organism>
<dbReference type="Proteomes" id="UP001150941">
    <property type="component" value="Unassembled WGS sequence"/>
</dbReference>
<reference evidence="2" key="1">
    <citation type="submission" date="2022-11" db="EMBL/GenBank/DDBJ databases">
        <authorList>
            <person name="Petersen C."/>
        </authorList>
    </citation>
    <scope>NUCLEOTIDE SEQUENCE</scope>
    <source>
        <strain evidence="2">IBT 19713</strain>
    </source>
</reference>
<feature type="compositionally biased region" description="Acidic residues" evidence="1">
    <location>
        <begin position="286"/>
        <end position="296"/>
    </location>
</feature>
<evidence type="ECO:0000313" key="2">
    <source>
        <dbReference type="EMBL" id="KAJ5225301.1"/>
    </source>
</evidence>
<dbReference type="OrthoDB" id="4364812at2759"/>
<dbReference type="RefSeq" id="XP_058328712.1">
    <property type="nucleotide sequence ID" value="XM_058475822.1"/>
</dbReference>
<dbReference type="AlphaFoldDB" id="A0A9W9NSE0"/>
<proteinExistence type="predicted"/>
<keyword evidence="3" id="KW-1185">Reference proteome</keyword>
<evidence type="ECO:0000313" key="3">
    <source>
        <dbReference type="Proteomes" id="UP001150941"/>
    </source>
</evidence>
<feature type="region of interest" description="Disordered" evidence="1">
    <location>
        <begin position="269"/>
        <end position="296"/>
    </location>
</feature>
<accession>A0A9W9NSE0</accession>
<evidence type="ECO:0000256" key="1">
    <source>
        <dbReference type="SAM" id="MobiDB-lite"/>
    </source>
</evidence>
<protein>
    <recommendedName>
        <fullName evidence="4">DUF4240 domain-containing protein</fullName>
    </recommendedName>
</protein>
<gene>
    <name evidence="2" type="ORF">N7468_006526</name>
</gene>
<sequence>MSNDKISQADLFLLERWQEDSPLGTDAQREQLFDEFVKLGLRGRVPYATQLMQGRIQSRQDLPAKSQQLLDRIGQSGVERAALHSIDYVCWLRTCYDPSSEEKWAEIEDRILSLDPFKPGICSDSVLFNYGSSWERIFTRLPQLVEIRMKPEEADEHERESQDLLREALEEEASDPDRAIENGYDPDEDATPWQFFYSSYHMHQVVGRLQIVDATTFASEGPDAGNVLLAFYDDCGRVVRYCREEFDHAVELQGLSHFELDDTTHWPTASIGPAYDLGGPMGPPDLDSESNEESTD</sequence>
<name>A0A9W9NSE0_9EURO</name>
<evidence type="ECO:0008006" key="4">
    <source>
        <dbReference type="Google" id="ProtNLM"/>
    </source>
</evidence>
<dbReference type="EMBL" id="JAPQKS010000005">
    <property type="protein sequence ID" value="KAJ5225301.1"/>
    <property type="molecule type" value="Genomic_DNA"/>
</dbReference>
<dbReference type="GeneID" id="83203125"/>